<gene>
    <name evidence="1" type="ORF">ACH49W_34950</name>
</gene>
<comment type="caution">
    <text evidence="1">The sequence shown here is derived from an EMBL/GenBank/DDBJ whole genome shotgun (WGS) entry which is preliminary data.</text>
</comment>
<organism evidence="1 2">
    <name type="scientific">Nocardia xishanensis</name>
    <dbReference type="NCBI Taxonomy" id="238964"/>
    <lineage>
        <taxon>Bacteria</taxon>
        <taxon>Bacillati</taxon>
        <taxon>Actinomycetota</taxon>
        <taxon>Actinomycetes</taxon>
        <taxon>Mycobacteriales</taxon>
        <taxon>Nocardiaceae</taxon>
        <taxon>Nocardia</taxon>
    </lineage>
</organism>
<dbReference type="EMBL" id="JBIRYO010000043">
    <property type="protein sequence ID" value="MFI2478581.1"/>
    <property type="molecule type" value="Genomic_DNA"/>
</dbReference>
<proteinExistence type="predicted"/>
<reference evidence="1 2" key="1">
    <citation type="submission" date="2024-10" db="EMBL/GenBank/DDBJ databases">
        <title>The Natural Products Discovery Center: Release of the First 8490 Sequenced Strains for Exploring Actinobacteria Biosynthetic Diversity.</title>
        <authorList>
            <person name="Kalkreuter E."/>
            <person name="Kautsar S.A."/>
            <person name="Yang D."/>
            <person name="Bader C.D."/>
            <person name="Teijaro C.N."/>
            <person name="Fluegel L."/>
            <person name="Davis C.M."/>
            <person name="Simpson J.R."/>
            <person name="Lauterbach L."/>
            <person name="Steele A.D."/>
            <person name="Gui C."/>
            <person name="Meng S."/>
            <person name="Li G."/>
            <person name="Viehrig K."/>
            <person name="Ye F."/>
            <person name="Su P."/>
            <person name="Kiefer A.F."/>
            <person name="Nichols A."/>
            <person name="Cepeda A.J."/>
            <person name="Yan W."/>
            <person name="Fan B."/>
            <person name="Jiang Y."/>
            <person name="Adhikari A."/>
            <person name="Zheng C.-J."/>
            <person name="Schuster L."/>
            <person name="Cowan T.M."/>
            <person name="Smanski M.J."/>
            <person name="Chevrette M.G."/>
            <person name="De Carvalho L.P.S."/>
            <person name="Shen B."/>
        </authorList>
    </citation>
    <scope>NUCLEOTIDE SEQUENCE [LARGE SCALE GENOMIC DNA]</scope>
    <source>
        <strain evidence="1 2">NPDC019275</strain>
    </source>
</reference>
<accession>A0ABW7XBQ9</accession>
<protein>
    <submittedName>
        <fullName evidence="1">DUF742 domain-containing protein</fullName>
    </submittedName>
</protein>
<sequence>MTPARESWFEDDAGPMIRPYAVAGGRSEASRYDLDMITLIVAIHDGASPGRMEPEYSSILRICSHPMSVAEVAAKLRLPLIVTKLLICDLIDGGYLTYRSQAANHPDANLDTDLLQAVLNGIRKL</sequence>
<dbReference type="Proteomes" id="UP001611415">
    <property type="component" value="Unassembled WGS sequence"/>
</dbReference>
<dbReference type="RefSeq" id="WP_397096150.1">
    <property type="nucleotide sequence ID" value="NZ_JBIRYO010000043.1"/>
</dbReference>
<dbReference type="PANTHER" id="PTHR36221">
    <property type="entry name" value="DUF742 DOMAIN-CONTAINING PROTEIN"/>
    <property type="match status" value="1"/>
</dbReference>
<dbReference type="Pfam" id="PF05331">
    <property type="entry name" value="DUF742"/>
    <property type="match status" value="1"/>
</dbReference>
<keyword evidence="2" id="KW-1185">Reference proteome</keyword>
<dbReference type="InterPro" id="IPR007995">
    <property type="entry name" value="DUF742"/>
</dbReference>
<evidence type="ECO:0000313" key="2">
    <source>
        <dbReference type="Proteomes" id="UP001611415"/>
    </source>
</evidence>
<dbReference type="PANTHER" id="PTHR36221:SF1">
    <property type="entry name" value="DUF742 DOMAIN-CONTAINING PROTEIN"/>
    <property type="match status" value="1"/>
</dbReference>
<evidence type="ECO:0000313" key="1">
    <source>
        <dbReference type="EMBL" id="MFI2478581.1"/>
    </source>
</evidence>
<name>A0ABW7XBQ9_9NOCA</name>